<dbReference type="RefSeq" id="WP_008619967.1">
    <property type="nucleotide sequence ID" value="NZ_AONQ01000056.1"/>
</dbReference>
<organism evidence="2 3">
    <name type="scientific">Paramagnetospirillum caucaseum</name>
    <dbReference type="NCBI Taxonomy" id="1244869"/>
    <lineage>
        <taxon>Bacteria</taxon>
        <taxon>Pseudomonadati</taxon>
        <taxon>Pseudomonadota</taxon>
        <taxon>Alphaproteobacteria</taxon>
        <taxon>Rhodospirillales</taxon>
        <taxon>Magnetospirillaceae</taxon>
        <taxon>Paramagnetospirillum</taxon>
    </lineage>
</organism>
<dbReference type="PATRIC" id="fig|1244869.3.peg.3455"/>
<evidence type="ECO:0000313" key="2">
    <source>
        <dbReference type="EMBL" id="EME68663.1"/>
    </source>
</evidence>
<reference evidence="2 3" key="1">
    <citation type="journal article" date="2014" name="Genome Announc.">
        <title>Draft Genome Sequence of Magnetospirillum sp. Strain SO-1, a Freshwater Magnetotactic Bacterium Isolated from the Ol'khovka River, Russia.</title>
        <authorList>
            <person name="Grouzdev D.S."/>
            <person name="Dziuba M.V."/>
            <person name="Sukhacheva M.S."/>
            <person name="Mardanov A.V."/>
            <person name="Beletskiy A.V."/>
            <person name="Kuznetsov B.B."/>
            <person name="Skryabin K.G."/>
        </authorList>
    </citation>
    <scope>NUCLEOTIDE SEQUENCE [LARGE SCALE GENOMIC DNA]</scope>
    <source>
        <strain evidence="2 3">SO-1</strain>
    </source>
</reference>
<dbReference type="EMBL" id="AONQ01000056">
    <property type="protein sequence ID" value="EME68663.1"/>
    <property type="molecule type" value="Genomic_DNA"/>
</dbReference>
<proteinExistence type="predicted"/>
<dbReference type="Proteomes" id="UP000011744">
    <property type="component" value="Unassembled WGS sequence"/>
</dbReference>
<evidence type="ECO:0000313" key="3">
    <source>
        <dbReference type="Proteomes" id="UP000011744"/>
    </source>
</evidence>
<accession>M3A7B0</accession>
<dbReference type="AlphaFoldDB" id="M3A7B0"/>
<name>M3A7B0_9PROT</name>
<dbReference type="InterPro" id="IPR012495">
    <property type="entry name" value="TadE-like_dom"/>
</dbReference>
<feature type="domain" description="TadE-like" evidence="1">
    <location>
        <begin position="15"/>
        <end position="56"/>
    </location>
</feature>
<dbReference type="eggNOG" id="COG4961">
    <property type="taxonomic scope" value="Bacteria"/>
</dbReference>
<protein>
    <submittedName>
        <fullName evidence="2">Flp pilus assembly protein TadG</fullName>
    </submittedName>
</protein>
<comment type="caution">
    <text evidence="2">The sequence shown here is derived from an EMBL/GenBank/DDBJ whole genome shotgun (WGS) entry which is preliminary data.</text>
</comment>
<dbReference type="Pfam" id="PF07811">
    <property type="entry name" value="TadE"/>
    <property type="match status" value="1"/>
</dbReference>
<gene>
    <name evidence="2" type="ORF">H261_17228</name>
</gene>
<dbReference type="OrthoDB" id="7189296at2"/>
<evidence type="ECO:0000259" key="1">
    <source>
        <dbReference type="Pfam" id="PF07811"/>
    </source>
</evidence>
<dbReference type="STRING" id="1244869.H261_17228"/>
<keyword evidence="3" id="KW-1185">Reference proteome</keyword>
<sequence length="179" mass="18791">MMPVLFRRLWGNCRGVAAVEFALTLPIMITALLGTVEIANLVKSYGKVVSAAQSVADLTAQSSSLTTAQMDSIRTAAQRVLDPLVTNATNLGIDVVSVGFDAGGSPSQLWRYQWGAVSGSPSLSGAAGLGAAGESVIMVRLSYVCVPVLHHIVPSKTFSEMSYTRPRLVRRIALNGVGG</sequence>